<feature type="compositionally biased region" description="Basic and acidic residues" evidence="1">
    <location>
        <begin position="1"/>
        <end position="10"/>
    </location>
</feature>
<dbReference type="InterPro" id="IPR046496">
    <property type="entry name" value="DUF6589"/>
</dbReference>
<comment type="caution">
    <text evidence="3">The sequence shown here is derived from an EMBL/GenBank/DDBJ whole genome shotgun (WGS) entry which is preliminary data.</text>
</comment>
<reference evidence="3" key="1">
    <citation type="submission" date="2023-03" db="EMBL/GenBank/DDBJ databases">
        <title>Massive genome expansion in bonnet fungi (Mycena s.s.) driven by repeated elements and novel gene families across ecological guilds.</title>
        <authorList>
            <consortium name="Lawrence Berkeley National Laboratory"/>
            <person name="Harder C.B."/>
            <person name="Miyauchi S."/>
            <person name="Viragh M."/>
            <person name="Kuo A."/>
            <person name="Thoen E."/>
            <person name="Andreopoulos B."/>
            <person name="Lu D."/>
            <person name="Skrede I."/>
            <person name="Drula E."/>
            <person name="Henrissat B."/>
            <person name="Morin E."/>
            <person name="Kohler A."/>
            <person name="Barry K."/>
            <person name="LaButti K."/>
            <person name="Morin E."/>
            <person name="Salamov A."/>
            <person name="Lipzen A."/>
            <person name="Mereny Z."/>
            <person name="Hegedus B."/>
            <person name="Baldrian P."/>
            <person name="Stursova M."/>
            <person name="Weitz H."/>
            <person name="Taylor A."/>
            <person name="Grigoriev I.V."/>
            <person name="Nagy L.G."/>
            <person name="Martin F."/>
            <person name="Kauserud H."/>
        </authorList>
    </citation>
    <scope>NUCLEOTIDE SEQUENCE</scope>
    <source>
        <strain evidence="3">CBHHK200</strain>
    </source>
</reference>
<feature type="domain" description="DUF6589" evidence="2">
    <location>
        <begin position="491"/>
        <end position="892"/>
    </location>
</feature>
<protein>
    <recommendedName>
        <fullName evidence="2">DUF6589 domain-containing protein</fullName>
    </recommendedName>
</protein>
<dbReference type="Proteomes" id="UP001218188">
    <property type="component" value="Unassembled WGS sequence"/>
</dbReference>
<evidence type="ECO:0000256" key="1">
    <source>
        <dbReference type="SAM" id="MobiDB-lite"/>
    </source>
</evidence>
<feature type="compositionally biased region" description="Basic and acidic residues" evidence="1">
    <location>
        <begin position="143"/>
        <end position="157"/>
    </location>
</feature>
<sequence>MPFEKKRPLDSDSDYQATPPKRSRRQVVKDIFIQTSSAPTSPGPGSPNDAVPTANDNEDILRPLPDLLTRIVGSLPTLEPSTSAARTPPQKSRQRAASESPAQIPSPATSTVFETTPVRPRGGRPRIKEPQRHSRTFNANLTSEEREELRSSARARTEANTAANRKRKGEELAARKLEEAEASAVAEMARKRRKAEEFLAKITAAEEDGGAGFSSLMDLFETITAPGGDAQASASVTRFLKSNGRQIVDTIFERVPAIGQQYFDEKFDEQLERVLQKEGKAIQELLTREQGTSILELLEEFSMEQLGDQLQAVAPTLWRILETTAIPDETTRREEQGEARRQKRLVFTTACAMLSISRSQLANNYQIVIGLFLLASGASKREMEVLAHAGLSTSYSTVRNHIKALSDEGVARFKQLIKTQMCFIVWDNLNIAFRVESQRLSSGNHFDNGTTSTAIPLYNPFTGGSTPLGTLPLSMKPARTTTYPVLDWDINDVLPSPESVEQLGRCCLWQLKRIALENIKNLEHLQKAFKEFPEPEVDPIAVHKTEQFPLPAMHEDESSLEGTIRVYVQILRNLGVTDEDLQVHGLMFNDGDLLTDSLVDKVESARRNSDGPIDGMKAPIRRFGLFHAKMAGCRLVINEHWGQPNSLWPGSLWWEHTQLLKRKPISAGWKTKKATPWKPCHELLQISIAAHVKDGFRVHCGSPDLDTWAATATMDDFNTVAERVYRKLFTTHAVDQLRSLPHRDISHENVVLLNRDALFYIEFVAAIKKGDIGRVVNVLQIWMVKMRSPKTMPKYADAIFETLRRIDRYDPILKRYFLHNWLVNLTGRPYSFKEVDLLQEHQNFWAKIIYNAKGSNRSWSWLSMITVCIFTLRDTMRTVQKTFNISGYGERHTVPDMTNEVQALADALRDERLQEHVLNRPANDPDNTTAVAPVRDLLEEGAKYADTRGAFKKFTREKRKAENLGVVDAEGNLDGSAGDVDDESGTEEDYQVTGDDLGIDDEEPYADAAALLAVAEQIVSDYA</sequence>
<proteinExistence type="predicted"/>
<evidence type="ECO:0000313" key="4">
    <source>
        <dbReference type="Proteomes" id="UP001218188"/>
    </source>
</evidence>
<feature type="compositionally biased region" description="Acidic residues" evidence="1">
    <location>
        <begin position="979"/>
        <end position="990"/>
    </location>
</feature>
<name>A0AAD6RWQ7_9AGAR</name>
<feature type="region of interest" description="Disordered" evidence="1">
    <location>
        <begin position="969"/>
        <end position="1001"/>
    </location>
</feature>
<feature type="region of interest" description="Disordered" evidence="1">
    <location>
        <begin position="1"/>
        <end position="170"/>
    </location>
</feature>
<dbReference type="Pfam" id="PF20231">
    <property type="entry name" value="DUF6589"/>
    <property type="match status" value="1"/>
</dbReference>
<feature type="compositionally biased region" description="Polar residues" evidence="1">
    <location>
        <begin position="79"/>
        <end position="114"/>
    </location>
</feature>
<evidence type="ECO:0000313" key="3">
    <source>
        <dbReference type="EMBL" id="KAJ7016774.1"/>
    </source>
</evidence>
<gene>
    <name evidence="3" type="ORF">C8F04DRAFT_1340603</name>
</gene>
<evidence type="ECO:0000259" key="2">
    <source>
        <dbReference type="Pfam" id="PF20231"/>
    </source>
</evidence>
<organism evidence="3 4">
    <name type="scientific">Mycena alexandri</name>
    <dbReference type="NCBI Taxonomy" id="1745969"/>
    <lineage>
        <taxon>Eukaryota</taxon>
        <taxon>Fungi</taxon>
        <taxon>Dikarya</taxon>
        <taxon>Basidiomycota</taxon>
        <taxon>Agaricomycotina</taxon>
        <taxon>Agaricomycetes</taxon>
        <taxon>Agaricomycetidae</taxon>
        <taxon>Agaricales</taxon>
        <taxon>Marasmiineae</taxon>
        <taxon>Mycenaceae</taxon>
        <taxon>Mycena</taxon>
    </lineage>
</organism>
<dbReference type="AlphaFoldDB" id="A0AAD6RWQ7"/>
<accession>A0AAD6RWQ7</accession>
<keyword evidence="4" id="KW-1185">Reference proteome</keyword>
<dbReference type="EMBL" id="JARJCM010000464">
    <property type="protein sequence ID" value="KAJ7016774.1"/>
    <property type="molecule type" value="Genomic_DNA"/>
</dbReference>